<dbReference type="Proteomes" id="UP000460715">
    <property type="component" value="Unassembled WGS sequence"/>
</dbReference>
<keyword evidence="3" id="KW-1185">Reference proteome</keyword>
<reference evidence="2 3" key="1">
    <citation type="submission" date="2019-03" db="EMBL/GenBank/DDBJ databases">
        <title>Roseomonas sp. a novel Roseomonas species isolated from Sea whip Gorgonian.</title>
        <authorList>
            <person name="Li F."/>
            <person name="Pan X."/>
            <person name="Huang S."/>
            <person name="Li Z."/>
            <person name="Meng B."/>
        </authorList>
    </citation>
    <scope>NUCLEOTIDE SEQUENCE [LARGE SCALE GENOMIC DNA]</scope>
    <source>
        <strain evidence="2 3">M0104</strain>
    </source>
</reference>
<sequence>MSEVSSGGRINGGLRRGIAGGVSAMALLLGLGACASSFTGERTEAIPASLTVRRVLGEPPEVAPLQPVPGDVWPTPEQEERRPTLGDPNLLESTPATPPPAHRPIPRGSSTGADLLQPGTVVRQPDIVRVEPPAMPRDLAPPPRRADGQIIPTPSGPVVTSGGGRGYSTYNRPGGGSGIAVPQGATTLLIEPDGTVQQVPTPR</sequence>
<name>A0A845BIR5_9PROT</name>
<dbReference type="OrthoDB" id="7273220at2"/>
<dbReference type="AlphaFoldDB" id="A0A845BIR5"/>
<protein>
    <submittedName>
        <fullName evidence="2">Uncharacterized protein</fullName>
    </submittedName>
</protein>
<gene>
    <name evidence="2" type="ORF">E0493_08185</name>
</gene>
<feature type="region of interest" description="Disordered" evidence="1">
    <location>
        <begin position="60"/>
        <end position="120"/>
    </location>
</feature>
<dbReference type="RefSeq" id="WP_160936441.1">
    <property type="nucleotide sequence ID" value="NZ_SNVJ01000005.1"/>
</dbReference>
<feature type="compositionally biased region" description="Pro residues" evidence="1">
    <location>
        <begin position="133"/>
        <end position="143"/>
    </location>
</feature>
<evidence type="ECO:0000256" key="1">
    <source>
        <dbReference type="SAM" id="MobiDB-lite"/>
    </source>
</evidence>
<feature type="region of interest" description="Disordered" evidence="1">
    <location>
        <begin position="132"/>
        <end position="182"/>
    </location>
</feature>
<accession>A0A845BIR5</accession>
<dbReference type="EMBL" id="SNVJ01000005">
    <property type="protein sequence ID" value="MXP63329.1"/>
    <property type="molecule type" value="Genomic_DNA"/>
</dbReference>
<proteinExistence type="predicted"/>
<evidence type="ECO:0000313" key="3">
    <source>
        <dbReference type="Proteomes" id="UP000460715"/>
    </source>
</evidence>
<organism evidence="2 3">
    <name type="scientific">Teichococcus coralli</name>
    <dbReference type="NCBI Taxonomy" id="2545983"/>
    <lineage>
        <taxon>Bacteria</taxon>
        <taxon>Pseudomonadati</taxon>
        <taxon>Pseudomonadota</taxon>
        <taxon>Alphaproteobacteria</taxon>
        <taxon>Acetobacterales</taxon>
        <taxon>Roseomonadaceae</taxon>
        <taxon>Roseomonas</taxon>
    </lineage>
</organism>
<evidence type="ECO:0000313" key="2">
    <source>
        <dbReference type="EMBL" id="MXP63329.1"/>
    </source>
</evidence>
<comment type="caution">
    <text evidence="2">The sequence shown here is derived from an EMBL/GenBank/DDBJ whole genome shotgun (WGS) entry which is preliminary data.</text>
</comment>